<keyword evidence="3" id="KW-1185">Reference proteome</keyword>
<keyword evidence="1" id="KW-0472">Membrane</keyword>
<protein>
    <submittedName>
        <fullName evidence="2">Uncharacterized protein</fullName>
    </submittedName>
</protein>
<keyword evidence="1" id="KW-0812">Transmembrane</keyword>
<evidence type="ECO:0000256" key="1">
    <source>
        <dbReference type="SAM" id="Phobius"/>
    </source>
</evidence>
<dbReference type="Proteomes" id="UP001320544">
    <property type="component" value="Chromosome"/>
</dbReference>
<gene>
    <name evidence="2" type="ORF">CE91St30_26430</name>
</gene>
<sequence length="103" mass="11001">MDVSSESRPTGWRAAGAASRAVAVAVATALLAGLIAMPGCSSKTCNDCGETFSGQAYYQSYSSNPNYNPYREDGGELYEGAGTICEECAQDRWGDDYRDHKAK</sequence>
<feature type="transmembrane region" description="Helical" evidence="1">
    <location>
        <begin position="21"/>
        <end position="39"/>
    </location>
</feature>
<organism evidence="2 3">
    <name type="scientific">Raoultibacter timonensis</name>
    <dbReference type="NCBI Taxonomy" id="1907662"/>
    <lineage>
        <taxon>Bacteria</taxon>
        <taxon>Bacillati</taxon>
        <taxon>Actinomycetota</taxon>
        <taxon>Coriobacteriia</taxon>
        <taxon>Eggerthellales</taxon>
        <taxon>Eggerthellaceae</taxon>
        <taxon>Raoultibacter</taxon>
    </lineage>
</organism>
<name>A0ABN6MK63_9ACTN</name>
<dbReference type="EMBL" id="AP025564">
    <property type="protein sequence ID" value="BDE97310.1"/>
    <property type="molecule type" value="Genomic_DNA"/>
</dbReference>
<accession>A0ABN6MK63</accession>
<reference evidence="2 3" key="1">
    <citation type="submission" date="2022-01" db="EMBL/GenBank/DDBJ databases">
        <title>Novel bile acid biosynthetic pathways are enriched in the microbiome of centenarians.</title>
        <authorList>
            <person name="Sato Y."/>
            <person name="Atarashi K."/>
            <person name="Plichta R.D."/>
            <person name="Arai Y."/>
            <person name="Sasajima S."/>
            <person name="Kearney M.S."/>
            <person name="Suda W."/>
            <person name="Takeshita K."/>
            <person name="Sasaki T."/>
            <person name="Okamoto S."/>
            <person name="Skelly N.A."/>
            <person name="Okamura Y."/>
            <person name="Vlamakis H."/>
            <person name="Li Y."/>
            <person name="Tanoue T."/>
            <person name="Takei H."/>
            <person name="Nittono H."/>
            <person name="Narushima S."/>
            <person name="Irie J."/>
            <person name="Itoh H."/>
            <person name="Moriya K."/>
            <person name="Sugiura Y."/>
            <person name="Suematsu M."/>
            <person name="Moritoki N."/>
            <person name="Shibata S."/>
            <person name="Littman R.D."/>
            <person name="Fischbach A.M."/>
            <person name="Uwamino Y."/>
            <person name="Inoue T."/>
            <person name="Honda A."/>
            <person name="Hattori M."/>
            <person name="Murai T."/>
            <person name="Xavier J.R."/>
            <person name="Hirose N."/>
            <person name="Honda K."/>
        </authorList>
    </citation>
    <scope>NUCLEOTIDE SEQUENCE [LARGE SCALE GENOMIC DNA]</scope>
    <source>
        <strain evidence="2 3">CE91-St30</strain>
    </source>
</reference>
<evidence type="ECO:0000313" key="2">
    <source>
        <dbReference type="EMBL" id="BDE97310.1"/>
    </source>
</evidence>
<dbReference type="RefSeq" id="WP_244386549.1">
    <property type="nucleotide sequence ID" value="NZ_AP025564.1"/>
</dbReference>
<keyword evidence="1" id="KW-1133">Transmembrane helix</keyword>
<evidence type="ECO:0000313" key="3">
    <source>
        <dbReference type="Proteomes" id="UP001320544"/>
    </source>
</evidence>
<proteinExistence type="predicted"/>